<name>A0A974ZRI9_9NOCA</name>
<keyword evidence="5 6" id="KW-0472">Membrane</keyword>
<reference evidence="7 8" key="1">
    <citation type="journal article" date="2021" name="Microbiol. Resour. Announc.">
        <title>Complete Genome Sequences of Two Rhodococcus sp. Strains with Large and Linear Chromosomes, Isolated from Apple Rhizosphere.</title>
        <authorList>
            <person name="Benning S."/>
            <person name="Brugnone N."/>
            <person name="Siani R."/>
            <person name="Kublik S."/>
            <person name="Schloter M."/>
            <person name="Rad V."/>
        </authorList>
    </citation>
    <scope>NUCLEOTIDE SEQUENCE [LARGE SCALE GENOMIC DNA]</scope>
    <source>
        <strain evidence="7 8">R79</strain>
    </source>
</reference>
<feature type="transmembrane region" description="Helical" evidence="6">
    <location>
        <begin position="238"/>
        <end position="257"/>
    </location>
</feature>
<reference evidence="7 8" key="2">
    <citation type="journal article" date="2022" name="Arch. Microbiol.">
        <title>Rhodococcus pseudokoreensis sp. nov. isolated from the rhizosphere of young M26 apple rootstocks.</title>
        <authorList>
            <person name="Kampfer P."/>
            <person name="Glaeser S.P."/>
            <person name="Blom J."/>
            <person name="Wolf J."/>
            <person name="Benning S."/>
            <person name="Schloter M."/>
            <person name="Neumann-Schaal M."/>
        </authorList>
    </citation>
    <scope>NUCLEOTIDE SEQUENCE [LARGE SCALE GENOMIC DNA]</scope>
    <source>
        <strain evidence="7 8">R79</strain>
    </source>
</reference>
<feature type="transmembrane region" description="Helical" evidence="6">
    <location>
        <begin position="44"/>
        <end position="60"/>
    </location>
</feature>
<evidence type="ECO:0000256" key="4">
    <source>
        <dbReference type="ARBA" id="ARBA00022989"/>
    </source>
</evidence>
<proteinExistence type="inferred from homology"/>
<sequence>MTILLALTLGAVIGILLGLLGGGGSILAVPGLVYGLGIPLEQAVPMSLLVIGVASLFGAVPKIRAGQIQWRVMAVFAVTGVAAAFAGSAVNRLLPPAVTMGGFAVVMIASAIRMLSSTESVGTACRADGASAIDWRRCTSRSVPAGLGVGFLTGLFGVGGGFLIIPALVLLLGVQMAVAVGTSLLIVAVNSGAGLFAYLGHLRLDWALVAVFSVTAVGGSLLAGRYGGHVDKARLQRWFAVLIVAVAGLVLIEVLVLR</sequence>
<evidence type="ECO:0000256" key="3">
    <source>
        <dbReference type="ARBA" id="ARBA00022692"/>
    </source>
</evidence>
<dbReference type="EMBL" id="CP070615">
    <property type="protein sequence ID" value="QSE87685.1"/>
    <property type="molecule type" value="Genomic_DNA"/>
</dbReference>
<gene>
    <name evidence="7" type="ORF">JWS13_03285</name>
</gene>
<evidence type="ECO:0000256" key="2">
    <source>
        <dbReference type="ARBA" id="ARBA00009142"/>
    </source>
</evidence>
<evidence type="ECO:0000313" key="7">
    <source>
        <dbReference type="EMBL" id="QSE87685.1"/>
    </source>
</evidence>
<evidence type="ECO:0000256" key="1">
    <source>
        <dbReference type="ARBA" id="ARBA00004141"/>
    </source>
</evidence>
<accession>A0A974ZRI9</accession>
<protein>
    <recommendedName>
        <fullName evidence="6">Probable membrane transporter protein</fullName>
    </recommendedName>
</protein>
<dbReference type="PANTHER" id="PTHR43701">
    <property type="entry name" value="MEMBRANE TRANSPORTER PROTEIN MJ0441-RELATED"/>
    <property type="match status" value="1"/>
</dbReference>
<dbReference type="RefSeq" id="WP_206004463.1">
    <property type="nucleotide sequence ID" value="NZ_CP070615.1"/>
</dbReference>
<organism evidence="7 8">
    <name type="scientific">Rhodococcus pseudokoreensis</name>
    <dbReference type="NCBI Taxonomy" id="2811421"/>
    <lineage>
        <taxon>Bacteria</taxon>
        <taxon>Bacillati</taxon>
        <taxon>Actinomycetota</taxon>
        <taxon>Actinomycetes</taxon>
        <taxon>Mycobacteriales</taxon>
        <taxon>Nocardiaceae</taxon>
        <taxon>Rhodococcus</taxon>
    </lineage>
</organism>
<dbReference type="Pfam" id="PF01925">
    <property type="entry name" value="TauE"/>
    <property type="match status" value="1"/>
</dbReference>
<keyword evidence="7" id="KW-0614">Plasmid</keyword>
<keyword evidence="8" id="KW-1185">Reference proteome</keyword>
<keyword evidence="4 6" id="KW-1133">Transmembrane helix</keyword>
<keyword evidence="3 6" id="KW-0812">Transmembrane</keyword>
<dbReference type="Proteomes" id="UP000662986">
    <property type="component" value="Plasmid unnamed4"/>
</dbReference>
<comment type="subcellular location">
    <subcellularLocation>
        <location evidence="6">Cell membrane</location>
        <topology evidence="6">Multi-pass membrane protein</topology>
    </subcellularLocation>
    <subcellularLocation>
        <location evidence="1">Membrane</location>
        <topology evidence="1">Multi-pass membrane protein</topology>
    </subcellularLocation>
</comment>
<feature type="transmembrane region" description="Helical" evidence="6">
    <location>
        <begin position="178"/>
        <end position="199"/>
    </location>
</feature>
<feature type="transmembrane region" description="Helical" evidence="6">
    <location>
        <begin position="96"/>
        <end position="116"/>
    </location>
</feature>
<evidence type="ECO:0000256" key="5">
    <source>
        <dbReference type="ARBA" id="ARBA00023136"/>
    </source>
</evidence>
<dbReference type="InterPro" id="IPR002781">
    <property type="entry name" value="TM_pro_TauE-like"/>
</dbReference>
<dbReference type="InterPro" id="IPR051598">
    <property type="entry name" value="TSUP/Inactive_protease-like"/>
</dbReference>
<dbReference type="PANTHER" id="PTHR43701:SF2">
    <property type="entry name" value="MEMBRANE TRANSPORTER PROTEIN YJNA-RELATED"/>
    <property type="match status" value="1"/>
</dbReference>
<evidence type="ECO:0000313" key="8">
    <source>
        <dbReference type="Proteomes" id="UP000662986"/>
    </source>
</evidence>
<keyword evidence="6" id="KW-1003">Cell membrane</keyword>
<geneLocation type="plasmid" evidence="7 8">
    <name>unnamed4</name>
</geneLocation>
<feature type="transmembrane region" description="Helical" evidence="6">
    <location>
        <begin position="206"/>
        <end position="226"/>
    </location>
</feature>
<evidence type="ECO:0000256" key="6">
    <source>
        <dbReference type="RuleBase" id="RU363041"/>
    </source>
</evidence>
<feature type="transmembrane region" description="Helical" evidence="6">
    <location>
        <begin position="72"/>
        <end position="90"/>
    </location>
</feature>
<comment type="similarity">
    <text evidence="2 6">Belongs to the 4-toluene sulfonate uptake permease (TSUP) (TC 2.A.102) family.</text>
</comment>
<feature type="transmembrane region" description="Helical" evidence="6">
    <location>
        <begin position="145"/>
        <end position="172"/>
    </location>
</feature>